<evidence type="ECO:0000313" key="3">
    <source>
        <dbReference type="EMBL" id="KRL04799.1"/>
    </source>
</evidence>
<proteinExistence type="predicted"/>
<evidence type="ECO:0000313" key="4">
    <source>
        <dbReference type="Proteomes" id="UP000051686"/>
    </source>
</evidence>
<gene>
    <name evidence="3" type="ORF">FD46_GL001936</name>
</gene>
<dbReference type="OrthoDB" id="9794898at2"/>
<dbReference type="RefSeq" id="WP_057896745.1">
    <property type="nucleotide sequence ID" value="NZ_AZEH01000039.1"/>
</dbReference>
<dbReference type="EMBL" id="AZEH01000039">
    <property type="protein sequence ID" value="KRL04799.1"/>
    <property type="molecule type" value="Genomic_DNA"/>
</dbReference>
<dbReference type="GO" id="GO:0042781">
    <property type="term" value="F:3'-tRNA processing endoribonuclease activity"/>
    <property type="evidence" value="ECO:0007669"/>
    <property type="project" value="TreeGrafter"/>
</dbReference>
<dbReference type="PANTHER" id="PTHR46018:SF4">
    <property type="entry name" value="METALLO-HYDROLASE YHFI-RELATED"/>
    <property type="match status" value="1"/>
</dbReference>
<dbReference type="InterPro" id="IPR001279">
    <property type="entry name" value="Metallo-B-lactamas"/>
</dbReference>
<evidence type="ECO:0000256" key="1">
    <source>
        <dbReference type="ARBA" id="ARBA00022833"/>
    </source>
</evidence>
<sequence length="245" mass="27282">MKITVLGMYGGYPYAGKGTSSYLLQGNNFNLLLDCGSGALLSLEQHLDPLKLNAVLLSHYHYDHIADVGVLQYYWQLNNKSGNLLPIYGHKEDEQHFNELSWPQATEGHAYDPQKLLEVGPYRISFLRTKHPVAAFAMRITEIATNKVFVFTADTAYFEKLAEFAQGADLLLTDTNFSAEKKGTKWHMTSRESGILAKQAGTKRLVISHLPQNVEFSKLQKETAAAAGNKVTVEVADVGKKFEVD</sequence>
<keyword evidence="4" id="KW-1185">Reference proteome</keyword>
<organism evidence="3 4">
    <name type="scientific">Liquorilactobacillus oeni DSM 19972</name>
    <dbReference type="NCBI Taxonomy" id="1423777"/>
    <lineage>
        <taxon>Bacteria</taxon>
        <taxon>Bacillati</taxon>
        <taxon>Bacillota</taxon>
        <taxon>Bacilli</taxon>
        <taxon>Lactobacillales</taxon>
        <taxon>Lactobacillaceae</taxon>
        <taxon>Liquorilactobacillus</taxon>
    </lineage>
</organism>
<dbReference type="InterPro" id="IPR036866">
    <property type="entry name" value="RibonucZ/Hydroxyglut_hydro"/>
</dbReference>
<dbReference type="Proteomes" id="UP000051686">
    <property type="component" value="Unassembled WGS sequence"/>
</dbReference>
<keyword evidence="1" id="KW-0862">Zinc</keyword>
<dbReference type="PATRIC" id="fig|1423777.3.peg.1993"/>
<dbReference type="STRING" id="1423777.FD46_GL001936"/>
<comment type="caution">
    <text evidence="3">The sequence shown here is derived from an EMBL/GenBank/DDBJ whole genome shotgun (WGS) entry which is preliminary data.</text>
</comment>
<name>A0A0R1M9I1_9LACO</name>
<dbReference type="SMART" id="SM00849">
    <property type="entry name" value="Lactamase_B"/>
    <property type="match status" value="1"/>
</dbReference>
<evidence type="ECO:0000259" key="2">
    <source>
        <dbReference type="SMART" id="SM00849"/>
    </source>
</evidence>
<accession>A0A0R1M9I1</accession>
<dbReference type="Pfam" id="PF12706">
    <property type="entry name" value="Lactamase_B_2"/>
    <property type="match status" value="1"/>
</dbReference>
<protein>
    <submittedName>
        <fullName evidence="3">Beta-lactamase domain-containing protein</fullName>
    </submittedName>
</protein>
<dbReference type="SUPFAM" id="SSF56281">
    <property type="entry name" value="Metallo-hydrolase/oxidoreductase"/>
    <property type="match status" value="1"/>
</dbReference>
<reference evidence="3 4" key="1">
    <citation type="journal article" date="2015" name="Genome Announc.">
        <title>Expanding the biotechnology potential of lactobacilli through comparative genomics of 213 strains and associated genera.</title>
        <authorList>
            <person name="Sun Z."/>
            <person name="Harris H.M."/>
            <person name="McCann A."/>
            <person name="Guo C."/>
            <person name="Argimon S."/>
            <person name="Zhang W."/>
            <person name="Yang X."/>
            <person name="Jeffery I.B."/>
            <person name="Cooney J.C."/>
            <person name="Kagawa T.F."/>
            <person name="Liu W."/>
            <person name="Song Y."/>
            <person name="Salvetti E."/>
            <person name="Wrobel A."/>
            <person name="Rasinkangas P."/>
            <person name="Parkhill J."/>
            <person name="Rea M.C."/>
            <person name="O'Sullivan O."/>
            <person name="Ritari J."/>
            <person name="Douillard F.P."/>
            <person name="Paul Ross R."/>
            <person name="Yang R."/>
            <person name="Briner A.E."/>
            <person name="Felis G.E."/>
            <person name="de Vos W.M."/>
            <person name="Barrangou R."/>
            <person name="Klaenhammer T.R."/>
            <person name="Caufield P.W."/>
            <person name="Cui Y."/>
            <person name="Zhang H."/>
            <person name="O'Toole P.W."/>
        </authorList>
    </citation>
    <scope>NUCLEOTIDE SEQUENCE [LARGE SCALE GENOMIC DNA]</scope>
    <source>
        <strain evidence="3 4">DSM 19972</strain>
    </source>
</reference>
<dbReference type="AlphaFoldDB" id="A0A0R1M9I1"/>
<dbReference type="Gene3D" id="3.60.15.10">
    <property type="entry name" value="Ribonuclease Z/Hydroxyacylglutathione hydrolase-like"/>
    <property type="match status" value="1"/>
</dbReference>
<dbReference type="PANTHER" id="PTHR46018">
    <property type="entry name" value="ZINC PHOSPHODIESTERASE ELAC PROTEIN 1"/>
    <property type="match status" value="1"/>
</dbReference>
<feature type="domain" description="Metallo-beta-lactamase" evidence="2">
    <location>
        <begin position="18"/>
        <end position="209"/>
    </location>
</feature>
<dbReference type="CDD" id="cd07716">
    <property type="entry name" value="RNaseZ_short-form-like_MBL-fold"/>
    <property type="match status" value="1"/>
</dbReference>